<proteinExistence type="predicted"/>
<keyword evidence="2" id="KW-1185">Reference proteome</keyword>
<dbReference type="AlphaFoldDB" id="A0A5N7DSG5"/>
<organism evidence="1 2">
    <name type="scientific">Aspergillus pseudonomiae</name>
    <dbReference type="NCBI Taxonomy" id="1506151"/>
    <lineage>
        <taxon>Eukaryota</taxon>
        <taxon>Fungi</taxon>
        <taxon>Dikarya</taxon>
        <taxon>Ascomycota</taxon>
        <taxon>Pezizomycotina</taxon>
        <taxon>Eurotiomycetes</taxon>
        <taxon>Eurotiomycetidae</taxon>
        <taxon>Eurotiales</taxon>
        <taxon>Aspergillaceae</taxon>
        <taxon>Aspergillus</taxon>
        <taxon>Aspergillus subgen. Circumdati</taxon>
    </lineage>
</organism>
<protein>
    <submittedName>
        <fullName evidence="1">Uncharacterized protein</fullName>
    </submittedName>
</protein>
<dbReference type="GeneID" id="43663070"/>
<evidence type="ECO:0000313" key="1">
    <source>
        <dbReference type="EMBL" id="KAE8409326.1"/>
    </source>
</evidence>
<dbReference type="Proteomes" id="UP000325579">
    <property type="component" value="Unassembled WGS sequence"/>
</dbReference>
<gene>
    <name evidence="1" type="ORF">BDV37DRAFT_111460</name>
</gene>
<name>A0A5N7DSG5_9EURO</name>
<accession>A0A5N7DSG5</accession>
<dbReference type="EMBL" id="ML736740">
    <property type="protein sequence ID" value="KAE8409326.1"/>
    <property type="molecule type" value="Genomic_DNA"/>
</dbReference>
<sequence>MRYYFAWPCRRNLPRDRAAERVDWNRVGHLKVKQILLDLTARRSFSRYAPCASGFSSNPHPCLLTSIEQVSELSYVWGRSVLVPVNPALQATPCVQKTGLLNKHPLQLSRVRNSIPIEAICAVRLPCERSVRNRVDSSALHVPASTPLTRAEIRLFGAWN</sequence>
<reference evidence="1 2" key="1">
    <citation type="submission" date="2019-04" db="EMBL/GenBank/DDBJ databases">
        <authorList>
            <consortium name="DOE Joint Genome Institute"/>
            <person name="Mondo S."/>
            <person name="Kjaerbolling I."/>
            <person name="Vesth T."/>
            <person name="Frisvad J.C."/>
            <person name="Nybo J.L."/>
            <person name="Theobald S."/>
            <person name="Kildgaard S."/>
            <person name="Isbrandt T."/>
            <person name="Kuo A."/>
            <person name="Sato A."/>
            <person name="Lyhne E.K."/>
            <person name="Kogle M.E."/>
            <person name="Wiebenga A."/>
            <person name="Kun R.S."/>
            <person name="Lubbers R.J."/>
            <person name="Makela M.R."/>
            <person name="Barry K."/>
            <person name="Chovatia M."/>
            <person name="Clum A."/>
            <person name="Daum C."/>
            <person name="Haridas S."/>
            <person name="He G."/>
            <person name="LaButti K."/>
            <person name="Lipzen A."/>
            <person name="Riley R."/>
            <person name="Salamov A."/>
            <person name="Simmons B.A."/>
            <person name="Magnuson J.K."/>
            <person name="Henrissat B."/>
            <person name="Mortensen U.H."/>
            <person name="Larsen T.O."/>
            <person name="Devries R.P."/>
            <person name="Grigoriev I.V."/>
            <person name="Machida M."/>
            <person name="Baker S.E."/>
            <person name="Andersen M.R."/>
            <person name="Cantor M.N."/>
            <person name="Hua S.X."/>
        </authorList>
    </citation>
    <scope>NUCLEOTIDE SEQUENCE [LARGE SCALE GENOMIC DNA]</scope>
    <source>
        <strain evidence="1 2">CBS 119388</strain>
    </source>
</reference>
<evidence type="ECO:0000313" key="2">
    <source>
        <dbReference type="Proteomes" id="UP000325579"/>
    </source>
</evidence>
<dbReference type="RefSeq" id="XP_031946645.1">
    <property type="nucleotide sequence ID" value="XM_032078379.1"/>
</dbReference>